<dbReference type="AlphaFoldDB" id="D9PKH2"/>
<evidence type="ECO:0000313" key="1">
    <source>
        <dbReference type="EMBL" id="EFK95945.1"/>
    </source>
</evidence>
<name>D9PKH2_9ZZZZ</name>
<sequence length="65" mass="7562">MYFLKTQGTDKIPDFVQLRDDQFVLIAHFKTTNPEQSIKKLGLDEHEPQILTLINNAPFGKLYKL</sequence>
<reference evidence="1" key="1">
    <citation type="submission" date="2010-07" db="EMBL/GenBank/DDBJ databases">
        <authorList>
            <consortium name="CONSOLIDER consortium CSD2007-00005"/>
            <person name="Guazzaroni M.-E."/>
            <person name="Richter M."/>
            <person name="Garcia-Salamanca A."/>
            <person name="Yarza P."/>
            <person name="Ferrer M."/>
        </authorList>
    </citation>
    <scope>NUCLEOTIDE SEQUENCE</scope>
</reference>
<gene>
    <name evidence="1" type="ORF">LDC_2039</name>
</gene>
<organism evidence="1">
    <name type="scientific">sediment metagenome</name>
    <dbReference type="NCBI Taxonomy" id="749907"/>
    <lineage>
        <taxon>unclassified sequences</taxon>
        <taxon>metagenomes</taxon>
        <taxon>ecological metagenomes</taxon>
    </lineage>
</organism>
<reference evidence="1" key="2">
    <citation type="journal article" date="2011" name="Microb. Ecol.">
        <title>Taxonomic and Functional Metagenomic Profiling of the Microbial Community in the Anoxic Sediment of a Sub-saline Shallow Lake (Laguna de Carrizo, Central Spain).</title>
        <authorList>
            <person name="Ferrer M."/>
            <person name="Guazzaroni M.E."/>
            <person name="Richter M."/>
            <person name="Garcia-Salamanca A."/>
            <person name="Yarza P."/>
            <person name="Suarez-Suarez A."/>
            <person name="Solano J."/>
            <person name="Alcaide M."/>
            <person name="van Dillewijn P."/>
            <person name="Molina-Henares M.A."/>
            <person name="Lopez-Cortes N."/>
            <person name="Al-Ramahi Y."/>
            <person name="Guerrero C."/>
            <person name="Acosta A."/>
            <person name="de Eugenio L.I."/>
            <person name="Martinez V."/>
            <person name="Marques S."/>
            <person name="Rojo F."/>
            <person name="Santero E."/>
            <person name="Genilloud O."/>
            <person name="Perez-Perez J."/>
            <person name="Rossello-Mora R."/>
            <person name="Ramos J.L."/>
        </authorList>
    </citation>
    <scope>NUCLEOTIDE SEQUENCE</scope>
</reference>
<accession>D9PKH2</accession>
<comment type="caution">
    <text evidence="1">The sequence shown here is derived from an EMBL/GenBank/DDBJ whole genome shotgun (WGS) entry which is preliminary data.</text>
</comment>
<dbReference type="EMBL" id="ADZX01000606">
    <property type="protein sequence ID" value="EFK95945.1"/>
    <property type="molecule type" value="Genomic_DNA"/>
</dbReference>
<proteinExistence type="predicted"/>
<protein>
    <submittedName>
        <fullName evidence="1">Fructose-6-phosphate aldolase</fullName>
    </submittedName>
</protein>